<name>D0NL24_PHYIT</name>
<dbReference type="GeneID" id="9478074"/>
<protein>
    <recommendedName>
        <fullName evidence="4">Secreted RxLR effector peptide protein</fullName>
    </recommendedName>
</protein>
<dbReference type="AlphaFoldDB" id="D0NL24"/>
<dbReference type="VEuPathDB" id="FungiDB:PITG_12748"/>
<dbReference type="HOGENOM" id="CLU_1859182_0_0_1"/>
<evidence type="ECO:0000313" key="2">
    <source>
        <dbReference type="EMBL" id="EEY60342.1"/>
    </source>
</evidence>
<accession>D0NL24</accession>
<reference evidence="3" key="1">
    <citation type="journal article" date="2009" name="Nature">
        <title>Genome sequence and analysis of the Irish potato famine pathogen Phytophthora infestans.</title>
        <authorList>
            <consortium name="The Broad Institute Genome Sequencing Platform"/>
            <person name="Haas B.J."/>
            <person name="Kamoun S."/>
            <person name="Zody M.C."/>
            <person name="Jiang R.H."/>
            <person name="Handsaker R.E."/>
            <person name="Cano L.M."/>
            <person name="Grabherr M."/>
            <person name="Kodira C.D."/>
            <person name="Raffaele S."/>
            <person name="Torto-Alalibo T."/>
            <person name="Bozkurt T.O."/>
            <person name="Ah-Fong A.M."/>
            <person name="Alvarado L."/>
            <person name="Anderson V.L."/>
            <person name="Armstrong M.R."/>
            <person name="Avrova A."/>
            <person name="Baxter L."/>
            <person name="Beynon J."/>
            <person name="Boevink P.C."/>
            <person name="Bollmann S.R."/>
            <person name="Bos J.I."/>
            <person name="Bulone V."/>
            <person name="Cai G."/>
            <person name="Cakir C."/>
            <person name="Carrington J.C."/>
            <person name="Chawner M."/>
            <person name="Conti L."/>
            <person name="Costanzo S."/>
            <person name="Ewan R."/>
            <person name="Fahlgren N."/>
            <person name="Fischbach M.A."/>
            <person name="Fugelstad J."/>
            <person name="Gilroy E.M."/>
            <person name="Gnerre S."/>
            <person name="Green P.J."/>
            <person name="Grenville-Briggs L.J."/>
            <person name="Griffith J."/>
            <person name="Grunwald N.J."/>
            <person name="Horn K."/>
            <person name="Horner N.R."/>
            <person name="Hu C.H."/>
            <person name="Huitema E."/>
            <person name="Jeong D.H."/>
            <person name="Jones A.M."/>
            <person name="Jones J.D."/>
            <person name="Jones R.W."/>
            <person name="Karlsson E.K."/>
            <person name="Kunjeti S.G."/>
            <person name="Lamour K."/>
            <person name="Liu Z."/>
            <person name="Ma L."/>
            <person name="Maclean D."/>
            <person name="Chibucos M.C."/>
            <person name="McDonald H."/>
            <person name="McWalters J."/>
            <person name="Meijer H.J."/>
            <person name="Morgan W."/>
            <person name="Morris P.F."/>
            <person name="Munro C.A."/>
            <person name="O'Neill K."/>
            <person name="Ospina-Giraldo M."/>
            <person name="Pinzon A."/>
            <person name="Pritchard L."/>
            <person name="Ramsahoye B."/>
            <person name="Ren Q."/>
            <person name="Restrepo S."/>
            <person name="Roy S."/>
            <person name="Sadanandom A."/>
            <person name="Savidor A."/>
            <person name="Schornack S."/>
            <person name="Schwartz D.C."/>
            <person name="Schumann U.D."/>
            <person name="Schwessinger B."/>
            <person name="Seyer L."/>
            <person name="Sharpe T."/>
            <person name="Silvar C."/>
            <person name="Song J."/>
            <person name="Studholme D.J."/>
            <person name="Sykes S."/>
            <person name="Thines M."/>
            <person name="van de Vondervoort P.J."/>
            <person name="Phuntumart V."/>
            <person name="Wawra S."/>
            <person name="Weide R."/>
            <person name="Win J."/>
            <person name="Young C."/>
            <person name="Zhou S."/>
            <person name="Fry W."/>
            <person name="Meyers B.C."/>
            <person name="van West P."/>
            <person name="Ristaino J."/>
            <person name="Govers F."/>
            <person name="Birch P.R."/>
            <person name="Whisson S.C."/>
            <person name="Judelson H.S."/>
            <person name="Nusbaum C."/>
        </authorList>
    </citation>
    <scope>NUCLEOTIDE SEQUENCE [LARGE SCALE GENOMIC DNA]</scope>
    <source>
        <strain evidence="3">T30-4</strain>
    </source>
</reference>
<feature type="chain" id="PRO_5003013523" description="Secreted RxLR effector peptide protein" evidence="1">
    <location>
        <begin position="17"/>
        <end position="138"/>
    </location>
</feature>
<keyword evidence="3" id="KW-1185">Reference proteome</keyword>
<dbReference type="Proteomes" id="UP000006643">
    <property type="component" value="Unassembled WGS sequence"/>
</dbReference>
<dbReference type="EMBL" id="DS028144">
    <property type="protein sequence ID" value="EEY60342.1"/>
    <property type="molecule type" value="Genomic_DNA"/>
</dbReference>
<dbReference type="RefSeq" id="XP_002900138.1">
    <property type="nucleotide sequence ID" value="XM_002900092.1"/>
</dbReference>
<proteinExistence type="predicted"/>
<dbReference type="KEGG" id="pif:PITG_12748"/>
<evidence type="ECO:0008006" key="4">
    <source>
        <dbReference type="Google" id="ProtNLM"/>
    </source>
</evidence>
<dbReference type="InParanoid" id="D0NL24"/>
<sequence length="138" mass="15019">MTKILMTSIMLGKALAVFTTSSAVVAYRGDRGQCRDNKCQSDLSSSLAAASNLAPRSLSQSVHKCKRDLGTWTNVWSKQQDRCWAQIDAGIDGLLASVEILDSRLHRAKALAKVASQEFALRLQAPSPSLKPKEGFLQ</sequence>
<feature type="signal peptide" evidence="1">
    <location>
        <begin position="1"/>
        <end position="16"/>
    </location>
</feature>
<gene>
    <name evidence="2" type="ORF">PITG_12748</name>
</gene>
<evidence type="ECO:0000313" key="3">
    <source>
        <dbReference type="Proteomes" id="UP000006643"/>
    </source>
</evidence>
<organism evidence="2 3">
    <name type="scientific">Phytophthora infestans (strain T30-4)</name>
    <name type="common">Potato late blight agent</name>
    <dbReference type="NCBI Taxonomy" id="403677"/>
    <lineage>
        <taxon>Eukaryota</taxon>
        <taxon>Sar</taxon>
        <taxon>Stramenopiles</taxon>
        <taxon>Oomycota</taxon>
        <taxon>Peronosporomycetes</taxon>
        <taxon>Peronosporales</taxon>
        <taxon>Peronosporaceae</taxon>
        <taxon>Phytophthora</taxon>
    </lineage>
</organism>
<evidence type="ECO:0000256" key="1">
    <source>
        <dbReference type="SAM" id="SignalP"/>
    </source>
</evidence>
<keyword evidence="1" id="KW-0732">Signal</keyword>